<evidence type="ECO:0000313" key="1">
    <source>
        <dbReference type="EMBL" id="CAI9951061.1"/>
    </source>
</evidence>
<reference evidence="1" key="1">
    <citation type="submission" date="2023-06" db="EMBL/GenBank/DDBJ databases">
        <authorList>
            <person name="Kurt Z."/>
        </authorList>
    </citation>
    <scope>NUCLEOTIDE SEQUENCE</scope>
</reference>
<protein>
    <submittedName>
        <fullName evidence="1">Uncharacterized protein</fullName>
    </submittedName>
</protein>
<dbReference type="Proteomes" id="UP001642409">
    <property type="component" value="Unassembled WGS sequence"/>
</dbReference>
<evidence type="ECO:0000313" key="2">
    <source>
        <dbReference type="EMBL" id="CAL6030297.1"/>
    </source>
</evidence>
<proteinExistence type="predicted"/>
<dbReference type="AlphaFoldDB" id="A0AA86Q335"/>
<sequence length="498" mass="58009">MKTQLVIFGDFTENLQLAKQFVDLLINQLKESQAEVFTVQLQPYPPFNNIVQEQIMKEWNIQTLDIQSTNIFVTPSKLEIYNSARQSVFYSRDTKTILSQIPRISVTQQLLQMSQLQLSQFFDKCFLVDGQKSLYRFKTIPTTFSDFLYVFIPQEQSQTFANVSEYKQLHKAALHPHQPLLLYTASEGFDSSNFPANTFKTQCLQAPIASDVYIQTEDQLVQDWVIMRQSPLSQPQLGDKYYHFNAKLFLALNDGWRITELQKCFKIIKDSTEVHTYEQNKKPQFMDRRDILRKNGIQRLNSAIQAVETKQAQIGNTIETIQKFKTYVPVNILSQSKGILLDVNNHRQLNSYVSQILRGLGAGVYASLGDFGFLIDNQMSQIFKWNMLEFNIKSYCNKKIFDSFKDRFQIELEQVRVEESILLQDYTPYQHVSREQETLKQRINLVGSSFEQMQTSFGLNILNKIDVEKFKNGNELRGNEDLLAKMKESYIYGRVMDE</sequence>
<evidence type="ECO:0000313" key="3">
    <source>
        <dbReference type="Proteomes" id="UP001642409"/>
    </source>
</evidence>
<gene>
    <name evidence="2" type="ORF">HINF_LOCUS33174</name>
    <name evidence="1" type="ORF">HINF_LOCUS38706</name>
</gene>
<dbReference type="EMBL" id="CAXDID020000115">
    <property type="protein sequence ID" value="CAL6030297.1"/>
    <property type="molecule type" value="Genomic_DNA"/>
</dbReference>
<keyword evidence="3" id="KW-1185">Reference proteome</keyword>
<name>A0AA86Q335_9EUKA</name>
<comment type="caution">
    <text evidence="1">The sequence shown here is derived from an EMBL/GenBank/DDBJ whole genome shotgun (WGS) entry which is preliminary data.</text>
</comment>
<accession>A0AA86Q335</accession>
<dbReference type="EMBL" id="CATOUU010000822">
    <property type="protein sequence ID" value="CAI9951061.1"/>
    <property type="molecule type" value="Genomic_DNA"/>
</dbReference>
<organism evidence="1">
    <name type="scientific">Hexamita inflata</name>
    <dbReference type="NCBI Taxonomy" id="28002"/>
    <lineage>
        <taxon>Eukaryota</taxon>
        <taxon>Metamonada</taxon>
        <taxon>Diplomonadida</taxon>
        <taxon>Hexamitidae</taxon>
        <taxon>Hexamitinae</taxon>
        <taxon>Hexamita</taxon>
    </lineage>
</organism>
<reference evidence="2 3" key="2">
    <citation type="submission" date="2024-07" db="EMBL/GenBank/DDBJ databases">
        <authorList>
            <person name="Akdeniz Z."/>
        </authorList>
    </citation>
    <scope>NUCLEOTIDE SEQUENCE [LARGE SCALE GENOMIC DNA]</scope>
</reference>